<feature type="binding site" evidence="7">
    <location>
        <position position="352"/>
    </location>
    <ligand>
        <name>3',5'-cyclic AMP</name>
        <dbReference type="ChEBI" id="CHEBI:58165"/>
        <label>2</label>
    </ligand>
</feature>
<sequence length="397" mass="44199">MSAAESAVQKELQDYLAEKGVNSLFVKIVEHLLMEKPENPVSFMVEYLLDNFPDETTGFCKVADKASKASTNAAASSGATENAETEEKEYYEETDEDDDDDDYVDELPQVPAKQRPTGRRVSVSAGVLDMNAEVKEVKFDKCDEDKETLTKIMSESVLCSHLEPAEVSRIVDAFEKVTFDADTEIISQGDLEAEHYYVLGKGSAAVYKDEVKLDLVYGAGDGFGELALMYNAPRAATVKSLEACEVWRLDQMTFKVIVMGSAIKKRERYTAFLEKVPILSEMAPNERLVLADALRPRTFDKNMVIVNEGDNGDEFYIIESGTVRVEKGGKFISNLKEGDYFGEIALLTSKKRQATVIAESDSVKVLTVHRKVFQRVLGPLSEILSRNMEAYSNYLIA</sequence>
<evidence type="ECO:0000313" key="11">
    <source>
        <dbReference type="Proteomes" id="UP000241890"/>
    </source>
</evidence>
<feature type="compositionally biased region" description="Low complexity" evidence="8">
    <location>
        <begin position="70"/>
        <end position="82"/>
    </location>
</feature>
<dbReference type="PROSITE" id="PS50042">
    <property type="entry name" value="CNMP_BINDING_3"/>
    <property type="match status" value="2"/>
</dbReference>
<evidence type="ECO:0000313" key="10">
    <source>
        <dbReference type="EMBL" id="GBG28283.1"/>
    </source>
</evidence>
<dbReference type="SMART" id="SM00100">
    <property type="entry name" value="cNMP"/>
    <property type="match status" value="2"/>
</dbReference>
<dbReference type="SUPFAM" id="SSF47391">
    <property type="entry name" value="Dimerization-anchoring domain of cAMP-dependent PK regulatory subunit"/>
    <property type="match status" value="1"/>
</dbReference>
<keyword evidence="11" id="KW-1185">Reference proteome</keyword>
<keyword evidence="6 7" id="KW-0114">cAMP</keyword>
<dbReference type="Gene3D" id="1.20.890.10">
    <property type="entry name" value="cAMP-dependent protein kinase regulatory subunit, dimerization-anchoring domain"/>
    <property type="match status" value="1"/>
</dbReference>
<dbReference type="PRINTS" id="PR00103">
    <property type="entry name" value="CAMPKINASE"/>
</dbReference>
<evidence type="ECO:0000256" key="2">
    <source>
        <dbReference type="ARBA" id="ARBA00022553"/>
    </source>
</evidence>
<dbReference type="InterPro" id="IPR018490">
    <property type="entry name" value="cNMP-bd_dom_sf"/>
</dbReference>
<evidence type="ECO:0000256" key="6">
    <source>
        <dbReference type="ARBA" id="ARBA00023149"/>
    </source>
</evidence>
<accession>A0A2R5GI00</accession>
<evidence type="ECO:0000256" key="7">
    <source>
        <dbReference type="PIRSR" id="PIRSR000548-1"/>
    </source>
</evidence>
<dbReference type="PIRSF" id="PIRSF000548">
    <property type="entry name" value="PK_regulatory"/>
    <property type="match status" value="1"/>
</dbReference>
<keyword evidence="4" id="KW-0677">Repeat</keyword>
<dbReference type="InParanoid" id="A0A2R5GI00"/>
<evidence type="ECO:0000256" key="1">
    <source>
        <dbReference type="ARBA" id="ARBA00005753"/>
    </source>
</evidence>
<reference evidence="10 11" key="1">
    <citation type="submission" date="2017-12" db="EMBL/GenBank/DDBJ databases">
        <title>Sequencing, de novo assembly and annotation of complete genome of a new Thraustochytrid species, strain FCC1311.</title>
        <authorList>
            <person name="Sedici K."/>
            <person name="Godart F."/>
            <person name="Aiese Cigliano R."/>
            <person name="Sanseverino W."/>
            <person name="Barakat M."/>
            <person name="Ortet P."/>
            <person name="Marechal E."/>
            <person name="Cagnac O."/>
            <person name="Amato A."/>
        </authorList>
    </citation>
    <scope>NUCLEOTIDE SEQUENCE [LARGE SCALE GENOMIC DNA]</scope>
</reference>
<evidence type="ECO:0000256" key="5">
    <source>
        <dbReference type="ARBA" id="ARBA00022741"/>
    </source>
</evidence>
<feature type="domain" description="Cyclic nucleotide-binding" evidence="9">
    <location>
        <begin position="158"/>
        <end position="275"/>
    </location>
</feature>
<dbReference type="CDD" id="cd00038">
    <property type="entry name" value="CAP_ED"/>
    <property type="match status" value="2"/>
</dbReference>
<feature type="compositionally biased region" description="Acidic residues" evidence="8">
    <location>
        <begin position="83"/>
        <end position="105"/>
    </location>
</feature>
<evidence type="ECO:0000256" key="4">
    <source>
        <dbReference type="ARBA" id="ARBA00022737"/>
    </source>
</evidence>
<feature type="binding site" evidence="7">
    <location>
        <position position="234"/>
    </location>
    <ligand>
        <name>3',5'-cyclic AMP</name>
        <dbReference type="ChEBI" id="CHEBI:58165"/>
        <label>1</label>
    </ligand>
</feature>
<feature type="region of interest" description="Disordered" evidence="8">
    <location>
        <begin position="70"/>
        <end position="118"/>
    </location>
</feature>
<dbReference type="PROSITE" id="PS00888">
    <property type="entry name" value="CNMP_BINDING_1"/>
    <property type="match status" value="1"/>
</dbReference>
<dbReference type="PROSITE" id="PS00889">
    <property type="entry name" value="CNMP_BINDING_2"/>
    <property type="match status" value="2"/>
</dbReference>
<dbReference type="PANTHER" id="PTHR11635:SF152">
    <property type="entry name" value="CAMP-DEPENDENT PROTEIN KINASE TYPE I REGULATORY SUBUNIT-RELATED"/>
    <property type="match status" value="1"/>
</dbReference>
<comment type="similarity">
    <text evidence="1">Belongs to the cAMP-dependent kinase regulatory chain family.</text>
</comment>
<keyword evidence="2" id="KW-0597">Phosphoprotein</keyword>
<dbReference type="SUPFAM" id="SSF51206">
    <property type="entry name" value="cAMP-binding domain-like"/>
    <property type="match status" value="2"/>
</dbReference>
<protein>
    <submittedName>
        <fullName evidence="10">cAMP-dependent protein kinase regulatory subunit</fullName>
    </submittedName>
</protein>
<dbReference type="Gene3D" id="2.60.120.10">
    <property type="entry name" value="Jelly Rolls"/>
    <property type="match status" value="2"/>
</dbReference>
<dbReference type="FunFam" id="2.60.120.10:FF:000006">
    <property type="entry name" value="cAMP-dependent protein kinase type I-alpha regulatory subunit"/>
    <property type="match status" value="1"/>
</dbReference>
<proteinExistence type="inferred from homology"/>
<dbReference type="Proteomes" id="UP000241890">
    <property type="component" value="Unassembled WGS sequence"/>
</dbReference>
<organism evidence="10 11">
    <name type="scientific">Hondaea fermentalgiana</name>
    <dbReference type="NCBI Taxonomy" id="2315210"/>
    <lineage>
        <taxon>Eukaryota</taxon>
        <taxon>Sar</taxon>
        <taxon>Stramenopiles</taxon>
        <taxon>Bigyra</taxon>
        <taxon>Labyrinthulomycetes</taxon>
        <taxon>Thraustochytrida</taxon>
        <taxon>Thraustochytriidae</taxon>
        <taxon>Hondaea</taxon>
    </lineage>
</organism>
<dbReference type="CDD" id="cd22981">
    <property type="entry name" value="DD_TbAK-like"/>
    <property type="match status" value="1"/>
</dbReference>
<dbReference type="InterPro" id="IPR012198">
    <property type="entry name" value="cAMP_dep_PK_reg_su"/>
</dbReference>
<dbReference type="InterPro" id="IPR000595">
    <property type="entry name" value="cNMP-bd_dom"/>
</dbReference>
<dbReference type="InterPro" id="IPR050503">
    <property type="entry name" value="cAMP-dep_PK_reg_su-like"/>
</dbReference>
<feature type="binding site" evidence="7">
    <location>
        <position position="343"/>
    </location>
    <ligand>
        <name>3',5'-cyclic AMP</name>
        <dbReference type="ChEBI" id="CHEBI:58165"/>
        <label>2</label>
    </ligand>
</feature>
<dbReference type="GO" id="GO:0004862">
    <property type="term" value="F:cAMP-dependent protein kinase inhibitor activity"/>
    <property type="evidence" value="ECO:0007669"/>
    <property type="project" value="TreeGrafter"/>
</dbReference>
<feature type="binding site" evidence="7">
    <location>
        <position position="225"/>
    </location>
    <ligand>
        <name>3',5'-cyclic AMP</name>
        <dbReference type="ChEBI" id="CHEBI:58165"/>
        <label>1</label>
    </ligand>
</feature>
<keyword evidence="3 7" id="KW-0116">cAMP-binding</keyword>
<dbReference type="Pfam" id="PF00027">
    <property type="entry name" value="cNMP_binding"/>
    <property type="match status" value="2"/>
</dbReference>
<evidence type="ECO:0000259" key="9">
    <source>
        <dbReference type="PROSITE" id="PS50042"/>
    </source>
</evidence>
<evidence type="ECO:0000256" key="3">
    <source>
        <dbReference type="ARBA" id="ARBA00022566"/>
    </source>
</evidence>
<dbReference type="PANTHER" id="PTHR11635">
    <property type="entry name" value="CAMP-DEPENDENT PROTEIN KINASE REGULATORY CHAIN"/>
    <property type="match status" value="1"/>
</dbReference>
<dbReference type="FunCoup" id="A0A2R5GI00">
    <property type="interactions" value="34"/>
</dbReference>
<gene>
    <name evidence="10" type="ORF">FCC1311_045062</name>
</gene>
<dbReference type="GO" id="GO:0005829">
    <property type="term" value="C:cytosol"/>
    <property type="evidence" value="ECO:0007669"/>
    <property type="project" value="TreeGrafter"/>
</dbReference>
<comment type="caution">
    <text evidence="10">The sequence shown here is derived from an EMBL/GenBank/DDBJ whole genome shotgun (WGS) entry which is preliminary data.</text>
</comment>
<dbReference type="AlphaFoldDB" id="A0A2R5GI00"/>
<dbReference type="GO" id="GO:0005952">
    <property type="term" value="C:cAMP-dependent protein kinase complex"/>
    <property type="evidence" value="ECO:0007669"/>
    <property type="project" value="InterPro"/>
</dbReference>
<evidence type="ECO:0000256" key="8">
    <source>
        <dbReference type="SAM" id="MobiDB-lite"/>
    </source>
</evidence>
<dbReference type="InterPro" id="IPR014710">
    <property type="entry name" value="RmlC-like_jellyroll"/>
</dbReference>
<feature type="domain" description="Cyclic nucleotide-binding" evidence="9">
    <location>
        <begin position="278"/>
        <end position="394"/>
    </location>
</feature>
<dbReference type="GO" id="GO:0030552">
    <property type="term" value="F:cAMP binding"/>
    <property type="evidence" value="ECO:0007669"/>
    <property type="project" value="UniProtKB-KW"/>
</dbReference>
<dbReference type="EMBL" id="BEYU01000040">
    <property type="protein sequence ID" value="GBG28283.1"/>
    <property type="molecule type" value="Genomic_DNA"/>
</dbReference>
<name>A0A2R5GI00_9STRA</name>
<dbReference type="GO" id="GO:0034236">
    <property type="term" value="F:protein kinase A catalytic subunit binding"/>
    <property type="evidence" value="ECO:0007669"/>
    <property type="project" value="TreeGrafter"/>
</dbReference>
<keyword evidence="5 7" id="KW-0547">Nucleotide-binding</keyword>
<dbReference type="InterPro" id="IPR018488">
    <property type="entry name" value="cNMP-bd_CS"/>
</dbReference>
<dbReference type="OrthoDB" id="417078at2759"/>